<dbReference type="Proteomes" id="UP000191448">
    <property type="component" value="Unassembled WGS sequence"/>
</dbReference>
<dbReference type="AlphaFoldDB" id="A0A1V4SUF1"/>
<comment type="caution">
    <text evidence="1">The sequence shown here is derived from an EMBL/GenBank/DDBJ whole genome shotgun (WGS) entry which is preliminary data.</text>
</comment>
<proteinExistence type="predicted"/>
<dbReference type="OrthoDB" id="1258529at2"/>
<organism evidence="1 2">
    <name type="scientific">Clostridium thermobutyricum DSM 4928</name>
    <dbReference type="NCBI Taxonomy" id="1121339"/>
    <lineage>
        <taxon>Bacteria</taxon>
        <taxon>Bacillati</taxon>
        <taxon>Bacillota</taxon>
        <taxon>Clostridia</taxon>
        <taxon>Eubacteriales</taxon>
        <taxon>Clostridiaceae</taxon>
        <taxon>Clostridium</taxon>
    </lineage>
</organism>
<dbReference type="EMBL" id="LTAY01000048">
    <property type="protein sequence ID" value="OPX47440.1"/>
    <property type="molecule type" value="Genomic_DNA"/>
</dbReference>
<evidence type="ECO:0000313" key="2">
    <source>
        <dbReference type="Proteomes" id="UP000191448"/>
    </source>
</evidence>
<dbReference type="RefSeq" id="WP_080023196.1">
    <property type="nucleotide sequence ID" value="NZ_LTAY01000048.1"/>
</dbReference>
<reference evidence="1 2" key="1">
    <citation type="submission" date="2016-02" db="EMBL/GenBank/DDBJ databases">
        <title>Genome sequence of Clostridium thermobutyricum DSM 4928.</title>
        <authorList>
            <person name="Poehlein A."/>
            <person name="Daniel R."/>
        </authorList>
    </citation>
    <scope>NUCLEOTIDE SEQUENCE [LARGE SCALE GENOMIC DNA]</scope>
    <source>
        <strain evidence="1 2">DSM 4928</strain>
    </source>
</reference>
<gene>
    <name evidence="1" type="ORF">CLTHE_20030</name>
</gene>
<sequence>MYKKIEGFYQEALIKSGLDIKDVHILRYMLDFMDSGILRKRIINGKDFYWIRTDLIIEDNPILKINLKNSIRKRIKKLIDKEFLEYVNYKKGTNKTLYRRGKALEKIEDKNYKRDLSYFIKGYSWNKEEYY</sequence>
<name>A0A1V4SUF1_9CLOT</name>
<evidence type="ECO:0000313" key="1">
    <source>
        <dbReference type="EMBL" id="OPX47440.1"/>
    </source>
</evidence>
<accession>A0A1V4SUF1</accession>
<protein>
    <submittedName>
        <fullName evidence="1">Uncharacterized protein</fullName>
    </submittedName>
</protein>